<dbReference type="InterPro" id="IPR003615">
    <property type="entry name" value="HNH_nuc"/>
</dbReference>
<dbReference type="InterPro" id="IPR028629">
    <property type="entry name" value="Cas9"/>
</dbReference>
<feature type="binding site" evidence="12">
    <location>
        <position position="8"/>
    </location>
    <ligand>
        <name>Mg(2+)</name>
        <dbReference type="ChEBI" id="CHEBI:18420"/>
        <label>2</label>
    </ligand>
</feature>
<dbReference type="GO" id="GO:0016787">
    <property type="term" value="F:hydrolase activity"/>
    <property type="evidence" value="ECO:0007669"/>
    <property type="project" value="UniProtKB-KW"/>
</dbReference>
<comment type="function">
    <text evidence="12">CRISPR (clustered regularly interspaced short palindromic repeat) is an adaptive immune system that provides protection against mobile genetic elements (viruses, transposable elements and conjugative plasmids). CRISPR clusters contain spacers, sequences complementary to antecedent mobile elements, and target invading nucleic acids. CRISPR clusters are transcribed and processed into CRISPR RNA (crRNA). In type II CRISPR systems correct processing of pre-crRNA requires a trans-encoded small RNA (tracrRNA), endogenous ribonuclease 3 (rnc) and this protein. The tracrRNA serves as a guide for ribonuclease 3-aided processing of pre-crRNA. Subsequently Cas9/crRNA/tracrRNA endonucleolytically cleaves linear or circular dsDNA target complementary to the spacer; Cas9 is inactive in the absence of the 2 guide RNAs (gRNA). Cas9 recognizes the protospacer adjacent motif (PAM) in the CRISPR repeat sequences to help distinguish self versus nonself, as targets within the bacterial CRISPR locus do not have PAMs. PAM recognition is also required for catalytic activity.</text>
</comment>
<dbReference type="AlphaFoldDB" id="H8MA21"/>
<feature type="binding site" evidence="12">
    <location>
        <position position="964"/>
    </location>
    <ligand>
        <name>Mg(2+)</name>
        <dbReference type="ChEBI" id="CHEBI:18420"/>
        <label>2</label>
    </ligand>
</feature>
<dbReference type="Gene3D" id="3.30.420.10">
    <property type="entry name" value="Ribonuclease H-like superfamily/Ribonuclease H"/>
    <property type="match status" value="3"/>
</dbReference>
<dbReference type="Proteomes" id="UP000010093">
    <property type="component" value="Chromosome"/>
</dbReference>
<keyword evidence="7 12" id="KW-0694">RNA-binding</keyword>
<dbReference type="GO" id="GO:0051607">
    <property type="term" value="P:defense response to virus"/>
    <property type="evidence" value="ECO:0007669"/>
    <property type="project" value="UniProtKB-UniRule"/>
</dbReference>
<keyword evidence="2 12" id="KW-0540">Nuclease</keyword>
<evidence type="ECO:0000313" key="14">
    <source>
        <dbReference type="EMBL" id="AFD55963.1"/>
    </source>
</evidence>
<feature type="active site" description="Proton acceptor for HNH nuclease domain" evidence="12">
    <location>
        <position position="792"/>
    </location>
</feature>
<dbReference type="InterPro" id="IPR033114">
    <property type="entry name" value="HNH_CAS9"/>
</dbReference>
<evidence type="ECO:0000256" key="5">
    <source>
        <dbReference type="ARBA" id="ARBA00022801"/>
    </source>
</evidence>
<comment type="subunit">
    <text evidence="11 12">Monomer. Binds crRNA and tracrRNA.</text>
</comment>
<evidence type="ECO:0000256" key="4">
    <source>
        <dbReference type="ARBA" id="ARBA00022759"/>
    </source>
</evidence>
<evidence type="ECO:0000256" key="11">
    <source>
        <dbReference type="ARBA" id="ARBA00046380"/>
    </source>
</evidence>
<dbReference type="NCBIfam" id="TIGR01865">
    <property type="entry name" value="cas_Csn1"/>
    <property type="match status" value="2"/>
</dbReference>
<sequence length="1145" mass="132859">MKTILGLDLGTNSIGWALVKETENSNEKSEIIKLGVRVNPLTVDEKTNFEAGRPLSTNADRTAKRSARRNLQRYKLRRKNLIDLLIKHRLIDKDTPLTEIGKNTTHQTLELRAKAARERIELEDLARVFLAINKKRGYRSSRKVNNEEEGQVVDGMAVAKKLYDENLTPGQYAYELLSKGKKYVPDFYRSDLQAEFDSIWEYQKQFYADILDDELYNALKGQGQQNSRKRFLAIKGVYTAENKGKRDEVKLQHYKWRSEAITQKLSIEEVAYVLVEINNDLNKSSGYLGAISDRSKELYFNKETVGENLWKQIQKNPHTSLKNQVFYRQDYLDEFEQIWETQAQFHPQLTLALKEQIRDVVIFYQRKLKSQKGLLSFCQFESWEIERKDENGNVILNKTTQLPKRQTVGRRVAPKSSPLFQEFKIWQNINNLEIAKISDGNSKNKKETEALSDDERKLLFEELNLRGNLSQKEVLQILGLKDKEYKTNFPEGLEGNRTNAALFNIYQQIAENEGYGDWTKKSAQEIKEELKAVFPQIGIQADILDFNAELDGKEFENQASYQLWHLLYSAEEDDKINEEDQIIYGNSAVSLKKKLCEKFGFTPEYAKWIANVSLQDDYGNLSTKAMRKIIPYLIDGNDYSEACALAGYNHSNSLTKEENDNRERLNKLELLPKNSLRNPVVEKILNQMVNVVNQVIETYGKPDEVRIELARELKKSAEERAEMTKGINEATRRNEDIKKLITKNFGIPNPTKNDVVRYRLWEELAPLAYKDVFTGRQIKKEDLFSSKIDIEHIIPKALLFDDSFSNKTLAFRETNLKKADRTAYGFIESDYNATLDDYIQRVETLYNNAKGTISKGKRNKLLMAQKNLPDGFIERDLRNSQYIAKKAKSMIEKVFNDVNVTSGSITDRLREDWDLINVMKELNFPKYKALGLTEIEERYDIGQEKTKKVEVITDWTKRNDHRHHAMDALTVAFTTKSHVQYLNNLNTIHSLKGDEVDLELSKLYGLKNTITEVVNKKRKFIPPMPNFREEAKKHIETILVSIKNKNKVYTKNINKTKKESGYHTKEQLTPRGQLHKETVYGKSKRPMNKPTKINKNFSLEQAQLIINVQEKELVLRHLAQFDNNPAVAFDTKTLKKCHYLKMVNL</sequence>
<feature type="binding site" evidence="12">
    <location>
        <position position="708"/>
    </location>
    <ligand>
        <name>Mg(2+)</name>
        <dbReference type="ChEBI" id="CHEBI:18420"/>
        <label>1</label>
    </ligand>
</feature>
<keyword evidence="6 12" id="KW-0460">Magnesium</keyword>
<feature type="binding site" evidence="12">
    <location>
        <position position="8"/>
    </location>
    <ligand>
        <name>Mg(2+)</name>
        <dbReference type="ChEBI" id="CHEBI:18420"/>
        <label>1</label>
    </ligand>
</feature>
<dbReference type="GO" id="GO:0003723">
    <property type="term" value="F:RNA binding"/>
    <property type="evidence" value="ECO:0007669"/>
    <property type="project" value="UniProtKB-UniRule"/>
</dbReference>
<dbReference type="InterPro" id="IPR041383">
    <property type="entry name" value="RuvC_III"/>
</dbReference>
<dbReference type="GO" id="GO:0043571">
    <property type="term" value="P:maintenance of CRISPR repeat elements"/>
    <property type="evidence" value="ECO:0007669"/>
    <property type="project" value="UniProtKB-UniRule"/>
</dbReference>
<keyword evidence="10" id="KW-0464">Manganese</keyword>
<feature type="active site" description="For RuvC-like nuclease domain" evidence="12">
    <location>
        <position position="8"/>
    </location>
</feature>
<evidence type="ECO:0000256" key="9">
    <source>
        <dbReference type="ARBA" id="ARBA00023125"/>
    </source>
</evidence>
<dbReference type="InterPro" id="IPR036397">
    <property type="entry name" value="RNaseH_sf"/>
</dbReference>
<protein>
    <recommendedName>
        <fullName evidence="12">CRISPR-associated endonuclease Cas9</fullName>
        <ecNumber evidence="12">3.1.-.-</ecNumber>
    </recommendedName>
</protein>
<comment type="cofactor">
    <cofactor evidence="1 12">
        <name>Mg(2+)</name>
        <dbReference type="ChEBI" id="CHEBI:18420"/>
    </cofactor>
</comment>
<keyword evidence="5 12" id="KW-0378">Hydrolase</keyword>
<keyword evidence="3 12" id="KW-0479">Metal-binding</keyword>
<evidence type="ECO:0000313" key="15">
    <source>
        <dbReference type="Proteomes" id="UP000010093"/>
    </source>
</evidence>
<evidence type="ECO:0000256" key="3">
    <source>
        <dbReference type="ARBA" id="ARBA00022723"/>
    </source>
</evidence>
<evidence type="ECO:0000256" key="6">
    <source>
        <dbReference type="ARBA" id="ARBA00022842"/>
    </source>
</evidence>
<dbReference type="HOGENOM" id="CLU_004928_0_0_10"/>
<reference evidence="14 15" key="1">
    <citation type="journal article" date="2012" name="J. Bacteriol.">
        <title>Complete genome sequence of Riemerella anatipestifer reference strain.</title>
        <authorList>
            <person name="Wang X."/>
            <person name="Zhu D."/>
            <person name="Wang M."/>
            <person name="Cheng A."/>
            <person name="Jia R."/>
            <person name="Zhou Y."/>
            <person name="Chen Z."/>
            <person name="Luo Q."/>
            <person name="Liu F."/>
            <person name="Wang Y."/>
            <person name="Chen X.Y."/>
        </authorList>
    </citation>
    <scope>NUCLEOTIDE SEQUENCE [LARGE SCALE GENOMIC DNA]</scope>
    <source>
        <strain evidence="15">DSM 15868</strain>
    </source>
</reference>
<evidence type="ECO:0000256" key="8">
    <source>
        <dbReference type="ARBA" id="ARBA00023118"/>
    </source>
</evidence>
<dbReference type="HAMAP" id="MF_01480">
    <property type="entry name" value="Cas9"/>
    <property type="match status" value="1"/>
</dbReference>
<dbReference type="EC" id="3.1.-.-" evidence="12"/>
<evidence type="ECO:0000256" key="7">
    <source>
        <dbReference type="ARBA" id="ARBA00022884"/>
    </source>
</evidence>
<dbReference type="EMBL" id="CP003388">
    <property type="protein sequence ID" value="AFD55963.1"/>
    <property type="molecule type" value="Genomic_DNA"/>
</dbReference>
<dbReference type="Pfam" id="PF13395">
    <property type="entry name" value="HNH_4"/>
    <property type="match status" value="1"/>
</dbReference>
<keyword evidence="9 12" id="KW-0238">DNA-binding</keyword>
<organism evidence="14 15">
    <name type="scientific">Riemerella anatipestifer (strain ATCC 11845 / DSM 15868 / JCM 9532 / NCTC 11014)</name>
    <dbReference type="NCBI Taxonomy" id="693978"/>
    <lineage>
        <taxon>Bacteria</taxon>
        <taxon>Pseudomonadati</taxon>
        <taxon>Bacteroidota</taxon>
        <taxon>Flavobacteriia</taxon>
        <taxon>Flavobacteriales</taxon>
        <taxon>Weeksellaceae</taxon>
        <taxon>Riemerella</taxon>
    </lineage>
</organism>
<feature type="domain" description="HNH Cas9-type" evidence="13">
    <location>
        <begin position="716"/>
        <end position="877"/>
    </location>
</feature>
<dbReference type="GO" id="GO:0004519">
    <property type="term" value="F:endonuclease activity"/>
    <property type="evidence" value="ECO:0007669"/>
    <property type="project" value="UniProtKB-UniRule"/>
</dbReference>
<comment type="domain">
    <text evidence="12">Has 2 endonuclease domains. The discontinuous RuvC-like domain cleaves the target DNA noncomplementary to crRNA while the HNH nuclease domain cleaves the target DNA complementary to crRNA.</text>
</comment>
<dbReference type="Pfam" id="PF18541">
    <property type="entry name" value="RuvC_III"/>
    <property type="match status" value="1"/>
</dbReference>
<evidence type="ECO:0000256" key="10">
    <source>
        <dbReference type="ARBA" id="ARBA00023211"/>
    </source>
</evidence>
<dbReference type="GO" id="GO:0046872">
    <property type="term" value="F:metal ion binding"/>
    <property type="evidence" value="ECO:0007669"/>
    <property type="project" value="UniProtKB-UniRule"/>
</dbReference>
<evidence type="ECO:0000256" key="12">
    <source>
        <dbReference type="HAMAP-Rule" id="MF_01480"/>
    </source>
</evidence>
<keyword evidence="4 12" id="KW-0255">Endonuclease</keyword>
<feature type="binding site" evidence="12">
    <location>
        <position position="712"/>
    </location>
    <ligand>
        <name>Mg(2+)</name>
        <dbReference type="ChEBI" id="CHEBI:18420"/>
        <label>2</label>
    </ligand>
</feature>
<name>H8MA21_RIEAD</name>
<gene>
    <name evidence="12" type="primary">cas9</name>
    <name evidence="14" type="ORF">RA0C_1034</name>
</gene>
<evidence type="ECO:0000259" key="13">
    <source>
        <dbReference type="PROSITE" id="PS51749"/>
    </source>
</evidence>
<evidence type="ECO:0000256" key="2">
    <source>
        <dbReference type="ARBA" id="ARBA00022722"/>
    </source>
</evidence>
<dbReference type="PROSITE" id="PS51749">
    <property type="entry name" value="HNH_CAS9"/>
    <property type="match status" value="1"/>
</dbReference>
<feature type="binding site" evidence="12">
    <location>
        <position position="712"/>
    </location>
    <ligand>
        <name>Mg(2+)</name>
        <dbReference type="ChEBI" id="CHEBI:18420"/>
        <label>1</label>
    </ligand>
</feature>
<evidence type="ECO:0000256" key="1">
    <source>
        <dbReference type="ARBA" id="ARBA00001946"/>
    </source>
</evidence>
<dbReference type="KEGG" id="rai:RA0C_1034"/>
<dbReference type="GO" id="GO:0003677">
    <property type="term" value="F:DNA binding"/>
    <property type="evidence" value="ECO:0007669"/>
    <property type="project" value="UniProtKB-UniRule"/>
</dbReference>
<dbReference type="PATRIC" id="fig|693978.17.peg.1038"/>
<keyword evidence="8 12" id="KW-0051">Antiviral defense</keyword>
<accession>H8MA21</accession>
<proteinExistence type="inferred from homology"/>
<comment type="similarity">
    <text evidence="12">Belongs to the CRISPR-associated Cas9 family.</text>
</comment>